<dbReference type="Pfam" id="PF13620">
    <property type="entry name" value="CarboxypepD_reg"/>
    <property type="match status" value="1"/>
</dbReference>
<dbReference type="EMBL" id="CP018099">
    <property type="protein sequence ID" value="APF19809.1"/>
    <property type="molecule type" value="Genomic_DNA"/>
</dbReference>
<keyword evidence="2" id="KW-0378">Hydrolase</keyword>
<dbReference type="STRING" id="880073.Cabys_3061"/>
<feature type="chain" id="PRO_5010834558" evidence="1">
    <location>
        <begin position="26"/>
        <end position="284"/>
    </location>
</feature>
<reference evidence="2 5" key="2">
    <citation type="submission" date="2016-11" db="EMBL/GenBank/DDBJ databases">
        <title>Genomic analysis of Caldithrix abyssi and proposal of a novel bacterial phylum Caldithrichaeota.</title>
        <authorList>
            <person name="Kublanov I."/>
            <person name="Sigalova O."/>
            <person name="Gavrilov S."/>
            <person name="Lebedinsky A."/>
            <person name="Ivanova N."/>
            <person name="Daum C."/>
            <person name="Reddy T."/>
            <person name="Klenk H.P."/>
            <person name="Goker M."/>
            <person name="Reva O."/>
            <person name="Miroshnichenko M."/>
            <person name="Kyprides N."/>
            <person name="Woyke T."/>
            <person name="Gelfand M."/>
        </authorList>
    </citation>
    <scope>NUCLEOTIDE SEQUENCE [LARGE SCALE GENOMIC DNA]</scope>
    <source>
        <strain evidence="2 5">LF13</strain>
    </source>
</reference>
<dbReference type="KEGG" id="caby:Cabys_3061"/>
<reference evidence="3 4" key="1">
    <citation type="submission" date="2011-09" db="EMBL/GenBank/DDBJ databases">
        <title>The permanent draft genome of Caldithrix abyssi DSM 13497.</title>
        <authorList>
            <consortium name="US DOE Joint Genome Institute (JGI-PGF)"/>
            <person name="Lucas S."/>
            <person name="Han J."/>
            <person name="Lapidus A."/>
            <person name="Bruce D."/>
            <person name="Goodwin L."/>
            <person name="Pitluck S."/>
            <person name="Peters L."/>
            <person name="Kyrpides N."/>
            <person name="Mavromatis K."/>
            <person name="Ivanova N."/>
            <person name="Mikhailova N."/>
            <person name="Chertkov O."/>
            <person name="Detter J.C."/>
            <person name="Tapia R."/>
            <person name="Han C."/>
            <person name="Land M."/>
            <person name="Hauser L."/>
            <person name="Markowitz V."/>
            <person name="Cheng J.-F."/>
            <person name="Hugenholtz P."/>
            <person name="Woyke T."/>
            <person name="Wu D."/>
            <person name="Spring S."/>
            <person name="Brambilla E."/>
            <person name="Klenk H.-P."/>
            <person name="Eisen J.A."/>
        </authorList>
    </citation>
    <scope>NUCLEOTIDE SEQUENCE [LARGE SCALE GENOMIC DNA]</scope>
    <source>
        <strain evidence="3 4">DSM 13497</strain>
    </source>
</reference>
<dbReference type="PaxDb" id="880073-Calab_0264"/>
<feature type="signal peptide" evidence="1">
    <location>
        <begin position="1"/>
        <end position="25"/>
    </location>
</feature>
<dbReference type="Gene3D" id="2.60.40.1120">
    <property type="entry name" value="Carboxypeptidase-like, regulatory domain"/>
    <property type="match status" value="1"/>
</dbReference>
<dbReference type="RefSeq" id="WP_006926813.1">
    <property type="nucleotide sequence ID" value="NZ_CM001402.1"/>
</dbReference>
<dbReference type="AlphaFoldDB" id="H1XNX3"/>
<dbReference type="Proteomes" id="UP000183868">
    <property type="component" value="Chromosome"/>
</dbReference>
<dbReference type="EMBL" id="CM001402">
    <property type="protein sequence ID" value="EHO39913.1"/>
    <property type="molecule type" value="Genomic_DNA"/>
</dbReference>
<keyword evidence="2" id="KW-0121">Carboxypeptidase</keyword>
<evidence type="ECO:0000313" key="4">
    <source>
        <dbReference type="Proteomes" id="UP000004671"/>
    </source>
</evidence>
<accession>H1XNX3</accession>
<evidence type="ECO:0000313" key="2">
    <source>
        <dbReference type="EMBL" id="APF19809.1"/>
    </source>
</evidence>
<dbReference type="InterPro" id="IPR008969">
    <property type="entry name" value="CarboxyPept-like_regulatory"/>
</dbReference>
<name>H1XNX3_CALAY</name>
<sequence precursor="true">MRLRFFQLTSLLLLFVLMSSCSSSYQLIGKVQDNSSNFINGAVVVVKDLKRNDSTRTYTDYSGGFSVNKIKSPNVEVIIRAPEYLPLSRRMTLGEKVTYEFFELEKRPTIISGTVIDKNKKPVSNVQVIDGMGQLLGFTDENGKFTIDKGFNPKLEVVLTFRKNGFKPTFRSIVPTLYENNNLGMILLDSLPIYVNRTESSADKITQNDLETSQTVFGLNRSGKVNEFLKNRERFSFQDFADLLRQINANLTDESIMKQLEEMINSSKVKEEDGYYKSLIYQGN</sequence>
<keyword evidence="4" id="KW-1185">Reference proteome</keyword>
<dbReference type="SUPFAM" id="SSF49464">
    <property type="entry name" value="Carboxypeptidase regulatory domain-like"/>
    <property type="match status" value="2"/>
</dbReference>
<evidence type="ECO:0000313" key="5">
    <source>
        <dbReference type="Proteomes" id="UP000183868"/>
    </source>
</evidence>
<evidence type="ECO:0000256" key="1">
    <source>
        <dbReference type="SAM" id="SignalP"/>
    </source>
</evidence>
<evidence type="ECO:0000313" key="3">
    <source>
        <dbReference type="EMBL" id="EHO39913.1"/>
    </source>
</evidence>
<dbReference type="PROSITE" id="PS51257">
    <property type="entry name" value="PROKAR_LIPOPROTEIN"/>
    <property type="match status" value="1"/>
</dbReference>
<organism evidence="3 4">
    <name type="scientific">Caldithrix abyssi DSM 13497</name>
    <dbReference type="NCBI Taxonomy" id="880073"/>
    <lineage>
        <taxon>Bacteria</taxon>
        <taxon>Pseudomonadati</taxon>
        <taxon>Calditrichota</taxon>
        <taxon>Calditrichia</taxon>
        <taxon>Calditrichales</taxon>
        <taxon>Calditrichaceae</taxon>
        <taxon>Caldithrix</taxon>
    </lineage>
</organism>
<protein>
    <submittedName>
        <fullName evidence="2">Carboxypeptidase regulatory-like domain-containing protein</fullName>
    </submittedName>
</protein>
<dbReference type="Proteomes" id="UP000004671">
    <property type="component" value="Chromosome"/>
</dbReference>
<gene>
    <name evidence="2" type="ORF">Cabys_3061</name>
    <name evidence="3" type="ORF">Calab_0264</name>
</gene>
<keyword evidence="1" id="KW-0732">Signal</keyword>
<keyword evidence="2" id="KW-0645">Protease</keyword>
<proteinExistence type="predicted"/>
<dbReference type="HOGENOM" id="CLU_978892_0_0_0"/>
<dbReference type="GO" id="GO:0004180">
    <property type="term" value="F:carboxypeptidase activity"/>
    <property type="evidence" value="ECO:0007669"/>
    <property type="project" value="UniProtKB-KW"/>
</dbReference>